<dbReference type="AlphaFoldDB" id="A0A932GQC6"/>
<sequence>MPSDQKLEYILKHAAAIFAEKGYDRASVRDISRATGMSLAGLYYYFRSKEELLYLIQKHAFSTVVEALEKELQTLHDPVERLYFLIYNHLRYFLQNMDQLKVCALEVDTLNGYFYEKVAEVRKRYFEVAQGVVQSILLLHQPSERDARLATLQLFGSINWVYMWYNPKKDGGAREMSQSIVHLFLYGLIPAAGEPSRAGQRAGRRYIAKT</sequence>
<dbReference type="PANTHER" id="PTHR30055:SF234">
    <property type="entry name" value="HTH-TYPE TRANSCRIPTIONAL REGULATOR BETI"/>
    <property type="match status" value="1"/>
</dbReference>
<evidence type="ECO:0000256" key="4">
    <source>
        <dbReference type="PROSITE-ProRule" id="PRU00335"/>
    </source>
</evidence>
<feature type="domain" description="HTH tetR-type" evidence="5">
    <location>
        <begin position="4"/>
        <end position="64"/>
    </location>
</feature>
<evidence type="ECO:0000256" key="3">
    <source>
        <dbReference type="ARBA" id="ARBA00023163"/>
    </source>
</evidence>
<dbReference type="Gene3D" id="1.10.10.60">
    <property type="entry name" value="Homeodomain-like"/>
    <property type="match status" value="1"/>
</dbReference>
<evidence type="ECO:0000256" key="2">
    <source>
        <dbReference type="ARBA" id="ARBA00023125"/>
    </source>
</evidence>
<accession>A0A932GQC6</accession>
<dbReference type="PANTHER" id="PTHR30055">
    <property type="entry name" value="HTH-TYPE TRANSCRIPTIONAL REGULATOR RUTR"/>
    <property type="match status" value="1"/>
</dbReference>
<dbReference type="SUPFAM" id="SSF46689">
    <property type="entry name" value="Homeodomain-like"/>
    <property type="match status" value="1"/>
</dbReference>
<gene>
    <name evidence="6" type="ORF">HYY65_09240</name>
</gene>
<dbReference type="Proteomes" id="UP000741360">
    <property type="component" value="Unassembled WGS sequence"/>
</dbReference>
<reference evidence="6" key="1">
    <citation type="submission" date="2020-07" db="EMBL/GenBank/DDBJ databases">
        <title>Huge and variable diversity of episymbiotic CPR bacteria and DPANN archaea in groundwater ecosystems.</title>
        <authorList>
            <person name="He C.Y."/>
            <person name="Keren R."/>
            <person name="Whittaker M."/>
            <person name="Farag I.F."/>
            <person name="Doudna J."/>
            <person name="Cate J.H.D."/>
            <person name="Banfield J.F."/>
        </authorList>
    </citation>
    <scope>NUCLEOTIDE SEQUENCE</scope>
    <source>
        <strain evidence="6">NC_groundwater_717_Ag_S-0.2um_59_8</strain>
    </source>
</reference>
<dbReference type="InterPro" id="IPR050109">
    <property type="entry name" value="HTH-type_TetR-like_transc_reg"/>
</dbReference>
<evidence type="ECO:0000259" key="5">
    <source>
        <dbReference type="PROSITE" id="PS50977"/>
    </source>
</evidence>
<protein>
    <submittedName>
        <fullName evidence="6">TetR/AcrR family transcriptional regulator</fullName>
    </submittedName>
</protein>
<feature type="DNA-binding region" description="H-T-H motif" evidence="4">
    <location>
        <begin position="27"/>
        <end position="46"/>
    </location>
</feature>
<dbReference type="PRINTS" id="PR00455">
    <property type="entry name" value="HTHTETR"/>
</dbReference>
<dbReference type="GO" id="GO:0000976">
    <property type="term" value="F:transcription cis-regulatory region binding"/>
    <property type="evidence" value="ECO:0007669"/>
    <property type="project" value="TreeGrafter"/>
</dbReference>
<name>A0A932GQC6_UNCTE</name>
<dbReference type="EMBL" id="JACPSX010000176">
    <property type="protein sequence ID" value="MBI3015224.1"/>
    <property type="molecule type" value="Genomic_DNA"/>
</dbReference>
<organism evidence="6 7">
    <name type="scientific">Tectimicrobiota bacterium</name>
    <dbReference type="NCBI Taxonomy" id="2528274"/>
    <lineage>
        <taxon>Bacteria</taxon>
        <taxon>Pseudomonadati</taxon>
        <taxon>Nitrospinota/Tectimicrobiota group</taxon>
        <taxon>Candidatus Tectimicrobiota</taxon>
    </lineage>
</organism>
<dbReference type="GO" id="GO:0003700">
    <property type="term" value="F:DNA-binding transcription factor activity"/>
    <property type="evidence" value="ECO:0007669"/>
    <property type="project" value="TreeGrafter"/>
</dbReference>
<keyword evidence="3" id="KW-0804">Transcription</keyword>
<dbReference type="InterPro" id="IPR001647">
    <property type="entry name" value="HTH_TetR"/>
</dbReference>
<dbReference type="SUPFAM" id="SSF48498">
    <property type="entry name" value="Tetracyclin repressor-like, C-terminal domain"/>
    <property type="match status" value="1"/>
</dbReference>
<dbReference type="Pfam" id="PF00440">
    <property type="entry name" value="TetR_N"/>
    <property type="match status" value="1"/>
</dbReference>
<dbReference type="InterPro" id="IPR036271">
    <property type="entry name" value="Tet_transcr_reg_TetR-rel_C_sf"/>
</dbReference>
<comment type="caution">
    <text evidence="6">The sequence shown here is derived from an EMBL/GenBank/DDBJ whole genome shotgun (WGS) entry which is preliminary data.</text>
</comment>
<evidence type="ECO:0000313" key="6">
    <source>
        <dbReference type="EMBL" id="MBI3015224.1"/>
    </source>
</evidence>
<evidence type="ECO:0000256" key="1">
    <source>
        <dbReference type="ARBA" id="ARBA00023015"/>
    </source>
</evidence>
<keyword evidence="1" id="KW-0805">Transcription regulation</keyword>
<dbReference type="PROSITE" id="PS50977">
    <property type="entry name" value="HTH_TETR_2"/>
    <property type="match status" value="1"/>
</dbReference>
<dbReference type="Gene3D" id="1.10.357.10">
    <property type="entry name" value="Tetracycline Repressor, domain 2"/>
    <property type="match status" value="1"/>
</dbReference>
<keyword evidence="2 4" id="KW-0238">DNA-binding</keyword>
<dbReference type="Pfam" id="PF17932">
    <property type="entry name" value="TetR_C_24"/>
    <property type="match status" value="1"/>
</dbReference>
<dbReference type="InterPro" id="IPR009057">
    <property type="entry name" value="Homeodomain-like_sf"/>
</dbReference>
<dbReference type="InterPro" id="IPR041490">
    <property type="entry name" value="KstR2_TetR_C"/>
</dbReference>
<evidence type="ECO:0000313" key="7">
    <source>
        <dbReference type="Proteomes" id="UP000741360"/>
    </source>
</evidence>
<proteinExistence type="predicted"/>